<gene>
    <name evidence="11" type="ORF">BpHYR1_039434</name>
</gene>
<evidence type="ECO:0000256" key="5">
    <source>
        <dbReference type="ARBA" id="ARBA00022989"/>
    </source>
</evidence>
<comment type="caution">
    <text evidence="11">The sequence shown here is derived from an EMBL/GenBank/DDBJ whole genome shotgun (WGS) entry which is preliminary data.</text>
</comment>
<evidence type="ECO:0000313" key="11">
    <source>
        <dbReference type="EMBL" id="RMZ97528.1"/>
    </source>
</evidence>
<dbReference type="PANTHER" id="PTHR15071">
    <property type="entry name" value="MANNOSE-6-PHOSPHATE RECEPTOR FAMILY MEMBER"/>
    <property type="match status" value="1"/>
</dbReference>
<keyword evidence="3 9" id="KW-0812">Transmembrane</keyword>
<name>A0A3M7PET8_BRAPC</name>
<sequence length="223" mass="25690">MRPINLIFGYFGPFFEKSRCKITLPNNNIMDITPLDNPAEPMTCPDIVGDYKFFYNPCTPIPCNQTKTSAICQKSLDNKYEFNIGILATLTLSYNNSLLIHFNGNDNRITTINCECSEREKDLTFVKEDPLKIYVFELNSKWCCPRDEKKGLSFGSLILILFFSVFTSYLVFGFIFLKYFKKKTGNETIPNYDFWSLMGRNIKEGMSFTLSKIKGDSSAYDKI</sequence>
<organism evidence="11 12">
    <name type="scientific">Brachionus plicatilis</name>
    <name type="common">Marine rotifer</name>
    <name type="synonym">Brachionus muelleri</name>
    <dbReference type="NCBI Taxonomy" id="10195"/>
    <lineage>
        <taxon>Eukaryota</taxon>
        <taxon>Metazoa</taxon>
        <taxon>Spiralia</taxon>
        <taxon>Gnathifera</taxon>
        <taxon>Rotifera</taxon>
        <taxon>Eurotatoria</taxon>
        <taxon>Monogononta</taxon>
        <taxon>Pseudotrocha</taxon>
        <taxon>Ploima</taxon>
        <taxon>Brachionidae</taxon>
        <taxon>Brachionus</taxon>
    </lineage>
</organism>
<evidence type="ECO:0000256" key="8">
    <source>
        <dbReference type="ARBA" id="ARBA00023180"/>
    </source>
</evidence>
<keyword evidence="5 9" id="KW-1133">Transmembrane helix</keyword>
<evidence type="ECO:0000256" key="6">
    <source>
        <dbReference type="ARBA" id="ARBA00023136"/>
    </source>
</evidence>
<reference evidence="11 12" key="1">
    <citation type="journal article" date="2018" name="Sci. Rep.">
        <title>Genomic signatures of local adaptation to the degree of environmental predictability in rotifers.</title>
        <authorList>
            <person name="Franch-Gras L."/>
            <person name="Hahn C."/>
            <person name="Garcia-Roger E.M."/>
            <person name="Carmona M.J."/>
            <person name="Serra M."/>
            <person name="Gomez A."/>
        </authorList>
    </citation>
    <scope>NUCLEOTIDE SEQUENCE [LARGE SCALE GENOMIC DNA]</scope>
    <source>
        <strain evidence="11">HYR1</strain>
    </source>
</reference>
<feature type="domain" description="MRH" evidence="10">
    <location>
        <begin position="18"/>
        <end position="146"/>
    </location>
</feature>
<dbReference type="GO" id="GO:0010008">
    <property type="term" value="C:endosome membrane"/>
    <property type="evidence" value="ECO:0007669"/>
    <property type="project" value="UniProtKB-SubCell"/>
</dbReference>
<dbReference type="Proteomes" id="UP000276133">
    <property type="component" value="Unassembled WGS sequence"/>
</dbReference>
<keyword evidence="8" id="KW-0325">Glycoprotein</keyword>
<evidence type="ECO:0000259" key="10">
    <source>
        <dbReference type="PROSITE" id="PS51914"/>
    </source>
</evidence>
<dbReference type="PROSITE" id="PS51914">
    <property type="entry name" value="MRH"/>
    <property type="match status" value="1"/>
</dbReference>
<feature type="transmembrane region" description="Helical" evidence="9">
    <location>
        <begin position="154"/>
        <end position="177"/>
    </location>
</feature>
<dbReference type="InterPro" id="IPR009011">
    <property type="entry name" value="Man6P_isomerase_rcpt-bd_dom_sf"/>
</dbReference>
<dbReference type="SUPFAM" id="SSF50911">
    <property type="entry name" value="Mannose 6-phosphate receptor domain"/>
    <property type="match status" value="1"/>
</dbReference>
<dbReference type="OrthoDB" id="29460at2759"/>
<dbReference type="Gene3D" id="2.70.130.10">
    <property type="entry name" value="Mannose-6-phosphate receptor binding domain"/>
    <property type="match status" value="1"/>
</dbReference>
<evidence type="ECO:0000256" key="7">
    <source>
        <dbReference type="ARBA" id="ARBA00023157"/>
    </source>
</evidence>
<keyword evidence="2" id="KW-0813">Transport</keyword>
<dbReference type="InterPro" id="IPR028927">
    <property type="entry name" value="Man-6-P_rcpt"/>
</dbReference>
<dbReference type="GO" id="GO:0000139">
    <property type="term" value="C:Golgi membrane"/>
    <property type="evidence" value="ECO:0007669"/>
    <property type="project" value="UniProtKB-SubCell"/>
</dbReference>
<keyword evidence="7" id="KW-1015">Disulfide bond</keyword>
<comment type="subcellular location">
    <subcellularLocation>
        <location evidence="1">Endomembrane system</location>
    </subcellularLocation>
</comment>
<evidence type="ECO:0000256" key="4">
    <source>
        <dbReference type="ARBA" id="ARBA00022729"/>
    </source>
</evidence>
<dbReference type="InterPro" id="IPR044865">
    <property type="entry name" value="MRH_dom"/>
</dbReference>
<evidence type="ECO:0000256" key="9">
    <source>
        <dbReference type="SAM" id="Phobius"/>
    </source>
</evidence>
<evidence type="ECO:0000313" key="12">
    <source>
        <dbReference type="Proteomes" id="UP000276133"/>
    </source>
</evidence>
<keyword evidence="11" id="KW-0675">Receptor</keyword>
<dbReference type="Pfam" id="PF02157">
    <property type="entry name" value="Man-6-P_recep"/>
    <property type="match status" value="1"/>
</dbReference>
<keyword evidence="12" id="KW-1185">Reference proteome</keyword>
<evidence type="ECO:0000256" key="1">
    <source>
        <dbReference type="ARBA" id="ARBA00004308"/>
    </source>
</evidence>
<dbReference type="PANTHER" id="PTHR15071:SF0">
    <property type="entry name" value="MANNOSE 6-PHOSPHATE RECEPTOR-LIKE PROTEIN 1"/>
    <property type="match status" value="1"/>
</dbReference>
<dbReference type="GO" id="GO:0005802">
    <property type="term" value="C:trans-Golgi network"/>
    <property type="evidence" value="ECO:0007669"/>
    <property type="project" value="TreeGrafter"/>
</dbReference>
<dbReference type="EMBL" id="REGN01011356">
    <property type="protein sequence ID" value="RMZ97528.1"/>
    <property type="molecule type" value="Genomic_DNA"/>
</dbReference>
<keyword evidence="6 9" id="KW-0472">Membrane</keyword>
<proteinExistence type="predicted"/>
<protein>
    <submittedName>
        <fullName evidence="11">Cation-dependent mannose-6-phosphate receptor-like</fullName>
    </submittedName>
</protein>
<accession>A0A3M7PET8</accession>
<evidence type="ECO:0000256" key="2">
    <source>
        <dbReference type="ARBA" id="ARBA00022448"/>
    </source>
</evidence>
<keyword evidence="4" id="KW-0732">Signal</keyword>
<dbReference type="AlphaFoldDB" id="A0A3M7PET8"/>
<evidence type="ECO:0000256" key="3">
    <source>
        <dbReference type="ARBA" id="ARBA00022692"/>
    </source>
</evidence>